<feature type="transmembrane region" description="Helical" evidence="1">
    <location>
        <begin position="140"/>
        <end position="166"/>
    </location>
</feature>
<evidence type="ECO:0000313" key="3">
    <source>
        <dbReference type="EMBL" id="KYN12849.1"/>
    </source>
</evidence>
<evidence type="ECO:0000313" key="4">
    <source>
        <dbReference type="Proteomes" id="UP000078492"/>
    </source>
</evidence>
<dbReference type="PANTHER" id="PTHR21879">
    <property type="entry name" value="FI03362P-RELATED-RELATED"/>
    <property type="match status" value="1"/>
</dbReference>
<feature type="signal peptide" evidence="2">
    <location>
        <begin position="1"/>
        <end position="16"/>
    </location>
</feature>
<name>A0A195DK36_9HYME</name>
<dbReference type="GO" id="GO:0016020">
    <property type="term" value="C:membrane"/>
    <property type="evidence" value="ECO:0007669"/>
    <property type="project" value="TreeGrafter"/>
</dbReference>
<keyword evidence="1" id="KW-0812">Transmembrane</keyword>
<dbReference type="Proteomes" id="UP000078492">
    <property type="component" value="Unassembled WGS sequence"/>
</dbReference>
<dbReference type="OrthoDB" id="8191402at2759"/>
<reference evidence="3 4" key="1">
    <citation type="submission" date="2015-09" db="EMBL/GenBank/DDBJ databases">
        <title>Trachymyrmex cornetzi WGS genome.</title>
        <authorList>
            <person name="Nygaard S."/>
            <person name="Hu H."/>
            <person name="Boomsma J."/>
            <person name="Zhang G."/>
        </authorList>
    </citation>
    <scope>NUCLEOTIDE SEQUENCE [LARGE SCALE GENOMIC DNA]</scope>
    <source>
        <strain evidence="3">Tcor2-1</strain>
        <tissue evidence="3">Whole body</tissue>
    </source>
</reference>
<keyword evidence="2" id="KW-0732">Signal</keyword>
<dbReference type="EMBL" id="KQ980800">
    <property type="protein sequence ID" value="KYN12849.1"/>
    <property type="molecule type" value="Genomic_DNA"/>
</dbReference>
<evidence type="ECO:0000256" key="1">
    <source>
        <dbReference type="SAM" id="Phobius"/>
    </source>
</evidence>
<dbReference type="STRING" id="471704.A0A195DK36"/>
<dbReference type="InterPro" id="IPR012464">
    <property type="entry name" value="DUF1676"/>
</dbReference>
<protein>
    <submittedName>
        <fullName evidence="3">Uncharacterized protein</fullName>
    </submittedName>
</protein>
<keyword evidence="1" id="KW-1133">Transmembrane helix</keyword>
<dbReference type="AlphaFoldDB" id="A0A195DK36"/>
<gene>
    <name evidence="3" type="ORF">ALC57_14914</name>
</gene>
<sequence>MNKFLTLVLLAAYTAAGPTDVQSSQNLNCVEYDNAFFSCMFVKTIGALNRATRSSNIEIIDGITFVRDTPMERLGRNLETNEKEIMKELPSESTDRIMKLFYMLYDSVASFTKSHSLKFDMSEVPISRALTEGRAKIKKVFLPLIAAAGLKIFALAPLLLFGLGLLTVKALMFGKLALLATGYVVLQKLFGGNNVGTFFNKNPGPLFYDSVGHEGWAAGSVPQQQAYYRNLGAQNLAYTGHLSNVAPDN</sequence>
<dbReference type="Pfam" id="PF07898">
    <property type="entry name" value="DUF1676"/>
    <property type="match status" value="1"/>
</dbReference>
<keyword evidence="4" id="KW-1185">Reference proteome</keyword>
<dbReference type="PANTHER" id="PTHR21879:SF17">
    <property type="entry name" value="LD24139P"/>
    <property type="match status" value="1"/>
</dbReference>
<feature type="chain" id="PRO_5008270453" evidence="2">
    <location>
        <begin position="17"/>
        <end position="249"/>
    </location>
</feature>
<organism evidence="3 4">
    <name type="scientific">Trachymyrmex cornetzi</name>
    <dbReference type="NCBI Taxonomy" id="471704"/>
    <lineage>
        <taxon>Eukaryota</taxon>
        <taxon>Metazoa</taxon>
        <taxon>Ecdysozoa</taxon>
        <taxon>Arthropoda</taxon>
        <taxon>Hexapoda</taxon>
        <taxon>Insecta</taxon>
        <taxon>Pterygota</taxon>
        <taxon>Neoptera</taxon>
        <taxon>Endopterygota</taxon>
        <taxon>Hymenoptera</taxon>
        <taxon>Apocrita</taxon>
        <taxon>Aculeata</taxon>
        <taxon>Formicoidea</taxon>
        <taxon>Formicidae</taxon>
        <taxon>Myrmicinae</taxon>
        <taxon>Trachymyrmex</taxon>
    </lineage>
</organism>
<proteinExistence type="predicted"/>
<keyword evidence="1" id="KW-0472">Membrane</keyword>
<evidence type="ECO:0000256" key="2">
    <source>
        <dbReference type="SAM" id="SignalP"/>
    </source>
</evidence>
<dbReference type="KEGG" id="tcz:108767034"/>
<accession>A0A195DK36</accession>